<keyword evidence="4" id="KW-0472">Membrane</keyword>
<dbReference type="GO" id="GO:0015920">
    <property type="term" value="P:lipopolysaccharide transport"/>
    <property type="evidence" value="ECO:0007669"/>
    <property type="project" value="TreeGrafter"/>
</dbReference>
<dbReference type="GO" id="GO:0005886">
    <property type="term" value="C:plasma membrane"/>
    <property type="evidence" value="ECO:0007669"/>
    <property type="project" value="UniProtKB-SubCell"/>
</dbReference>
<dbReference type="EMBL" id="RCNT01000003">
    <property type="protein sequence ID" value="RMA42825.1"/>
    <property type="molecule type" value="Genomic_DNA"/>
</dbReference>
<dbReference type="PANTHER" id="PTHR30413">
    <property type="entry name" value="INNER MEMBRANE TRANSPORT PERMEASE"/>
    <property type="match status" value="1"/>
</dbReference>
<proteinExistence type="inferred from homology"/>
<keyword evidence="6" id="KW-1185">Reference proteome</keyword>
<feature type="transmembrane region" description="Helical" evidence="4">
    <location>
        <begin position="200"/>
        <end position="222"/>
    </location>
</feature>
<evidence type="ECO:0000256" key="3">
    <source>
        <dbReference type="ARBA" id="ARBA00022448"/>
    </source>
</evidence>
<name>A0A3L9Y5U8_9RHOB</name>
<protein>
    <submittedName>
        <fullName evidence="5">ABC transporter permease</fullName>
    </submittedName>
</protein>
<organism evidence="5 6">
    <name type="scientific">Rhodophyticola porphyridii</name>
    <dbReference type="NCBI Taxonomy" id="1852017"/>
    <lineage>
        <taxon>Bacteria</taxon>
        <taxon>Pseudomonadati</taxon>
        <taxon>Pseudomonadota</taxon>
        <taxon>Alphaproteobacteria</taxon>
        <taxon>Rhodobacterales</taxon>
        <taxon>Roseobacteraceae</taxon>
        <taxon>Rhodophyticola</taxon>
    </lineage>
</organism>
<keyword evidence="4" id="KW-1133">Transmembrane helix</keyword>
<evidence type="ECO:0000313" key="6">
    <source>
        <dbReference type="Proteomes" id="UP000281343"/>
    </source>
</evidence>
<feature type="transmembrane region" description="Helical" evidence="4">
    <location>
        <begin position="36"/>
        <end position="60"/>
    </location>
</feature>
<reference evidence="5 6" key="1">
    <citation type="submission" date="2018-10" db="EMBL/GenBank/DDBJ databases">
        <authorList>
            <person name="Jung H.S."/>
            <person name="Jeon C.O."/>
        </authorList>
    </citation>
    <scope>NUCLEOTIDE SEQUENCE [LARGE SCALE GENOMIC DNA]</scope>
    <source>
        <strain evidence="5 6">MA-7-27</strain>
    </source>
</reference>
<feature type="transmembrane region" description="Helical" evidence="4">
    <location>
        <begin position="72"/>
        <end position="91"/>
    </location>
</feature>
<feature type="transmembrane region" description="Helical" evidence="4">
    <location>
        <begin position="112"/>
        <end position="141"/>
    </location>
</feature>
<feature type="transmembrane region" description="Helical" evidence="4">
    <location>
        <begin position="153"/>
        <end position="173"/>
    </location>
</feature>
<evidence type="ECO:0000256" key="1">
    <source>
        <dbReference type="ARBA" id="ARBA00004429"/>
    </source>
</evidence>
<feature type="transmembrane region" description="Helical" evidence="4">
    <location>
        <begin position="242"/>
        <end position="260"/>
    </location>
</feature>
<evidence type="ECO:0000256" key="4">
    <source>
        <dbReference type="SAM" id="Phobius"/>
    </source>
</evidence>
<comment type="caution">
    <text evidence="5">The sequence shown here is derived from an EMBL/GenBank/DDBJ whole genome shotgun (WGS) entry which is preliminary data.</text>
</comment>
<dbReference type="Proteomes" id="UP000281343">
    <property type="component" value="Unassembled WGS sequence"/>
</dbReference>
<evidence type="ECO:0000256" key="2">
    <source>
        <dbReference type="ARBA" id="ARBA00007783"/>
    </source>
</evidence>
<dbReference type="AlphaFoldDB" id="A0A3L9Y5U8"/>
<sequence length="273" mass="31014">MFEARRQRSTWGLMFGLAEVTFFAAARKVRQSHRNALVAIGMNILQSIMFIAAFYLMFNLLGTRTVAIRGNFMLYLMTGIFLYLVHIKSLTAVVGSEGPASPMMMHARMNTIVAIVSSALSILYQQTISLFVLLFIIHVAIAPVEIQDWNMAFFMFLLAWFTGCVAGVILLALKPWFPDLVTIVQLVYVRANMIASGKMFVANMLPSAMVALFDWNPLFHVIDQMRGFVFINYNPHYTNWQYPIYFALILLLLGLMGEFYSRKNVSSSWNAGR</sequence>
<comment type="subcellular location">
    <subcellularLocation>
        <location evidence="1">Cell inner membrane</location>
        <topology evidence="1">Multi-pass membrane protein</topology>
    </subcellularLocation>
</comment>
<keyword evidence="4" id="KW-0812">Transmembrane</keyword>
<dbReference type="OrthoDB" id="7835223at2"/>
<gene>
    <name evidence="5" type="ORF">D9R08_08610</name>
</gene>
<keyword evidence="3" id="KW-0813">Transport</keyword>
<evidence type="ECO:0000313" key="5">
    <source>
        <dbReference type="EMBL" id="RMA42825.1"/>
    </source>
</evidence>
<accession>A0A3L9Y5U8</accession>
<dbReference type="PANTHER" id="PTHR30413:SF8">
    <property type="entry name" value="TRANSPORT PERMEASE PROTEIN"/>
    <property type="match status" value="1"/>
</dbReference>
<comment type="similarity">
    <text evidence="2">Belongs to the ABC-2 integral membrane protein family.</text>
</comment>